<evidence type="ECO:0000256" key="2">
    <source>
        <dbReference type="ARBA" id="ARBA00022692"/>
    </source>
</evidence>
<dbReference type="GO" id="GO:0016020">
    <property type="term" value="C:membrane"/>
    <property type="evidence" value="ECO:0007669"/>
    <property type="project" value="UniProtKB-SubCell"/>
</dbReference>
<organism evidence="7 8">
    <name type="scientific">Lophium mytilinum</name>
    <dbReference type="NCBI Taxonomy" id="390894"/>
    <lineage>
        <taxon>Eukaryota</taxon>
        <taxon>Fungi</taxon>
        <taxon>Dikarya</taxon>
        <taxon>Ascomycota</taxon>
        <taxon>Pezizomycotina</taxon>
        <taxon>Dothideomycetes</taxon>
        <taxon>Pleosporomycetidae</taxon>
        <taxon>Mytilinidiales</taxon>
        <taxon>Mytilinidiaceae</taxon>
        <taxon>Lophium</taxon>
    </lineage>
</organism>
<feature type="transmembrane region" description="Helical" evidence="5">
    <location>
        <begin position="422"/>
        <end position="443"/>
    </location>
</feature>
<keyword evidence="4 5" id="KW-0472">Membrane</keyword>
<evidence type="ECO:0000256" key="3">
    <source>
        <dbReference type="ARBA" id="ARBA00022989"/>
    </source>
</evidence>
<dbReference type="InterPro" id="IPR036259">
    <property type="entry name" value="MFS_trans_sf"/>
</dbReference>
<feature type="domain" description="Major facilitator superfamily (MFS) profile" evidence="6">
    <location>
        <begin position="85"/>
        <end position="517"/>
    </location>
</feature>
<dbReference type="Proteomes" id="UP000799750">
    <property type="component" value="Unassembled WGS sequence"/>
</dbReference>
<feature type="transmembrane region" description="Helical" evidence="5">
    <location>
        <begin position="353"/>
        <end position="371"/>
    </location>
</feature>
<feature type="transmembrane region" description="Helical" evidence="5">
    <location>
        <begin position="177"/>
        <end position="198"/>
    </location>
</feature>
<feature type="transmembrane region" description="Helical" evidence="5">
    <location>
        <begin position="450"/>
        <end position="476"/>
    </location>
</feature>
<dbReference type="AlphaFoldDB" id="A0A6A6R287"/>
<evidence type="ECO:0000259" key="6">
    <source>
        <dbReference type="PROSITE" id="PS50850"/>
    </source>
</evidence>
<dbReference type="GO" id="GO:0022857">
    <property type="term" value="F:transmembrane transporter activity"/>
    <property type="evidence" value="ECO:0007669"/>
    <property type="project" value="InterPro"/>
</dbReference>
<dbReference type="Pfam" id="PF07690">
    <property type="entry name" value="MFS_1"/>
    <property type="match status" value="1"/>
</dbReference>
<dbReference type="InterPro" id="IPR011701">
    <property type="entry name" value="MFS"/>
</dbReference>
<dbReference type="OrthoDB" id="5296287at2759"/>
<keyword evidence="2 5" id="KW-0812">Transmembrane</keyword>
<comment type="subcellular location">
    <subcellularLocation>
        <location evidence="1">Membrane</location>
        <topology evidence="1">Multi-pass membrane protein</topology>
    </subcellularLocation>
</comment>
<sequence>MSDHKVAPEYDSEKSVPLGHVDKDGIAVGVGDADDYKTAAAQEAVTTGEEGRGLYMDLDKGLVGWDDENDLTNPLNWSWGRRWRLMGLVAVMSTLSPMSSSICAPGTSLTLKEFNVTSNTIGSLMISIFVLGYAIGPLFLAPLSEMYGRVIVVNISSIFFNAFMLGCSFAPNMPSLIIMRLLAGIGGSAVMTIVPAVVGDCFPYHKRAMASAIVIGTPTLAPIVGPIAGGFISQQLGWRWAYWILIMASGPFNLLMVFFMDESNHATILQRKTDRLRKELGRDDMHSQLEIRMSSRELLAKSIVRPMKFLTRSPIVFLISFYVAVCYGTLYLLFTTIPIVFEQTYGWSIQMTGLAYLGLGVGMFINIATIMRTNDRTVLRLRAANNGVFEPEMRLSSVIYYAVFMPLGLFIYGWCAEYRTHWILPCLAFVPFGFGLLGIFLPCQTYMVDAFLSTSASAVAALVCFRSIFGAFLPLVGPPLYDKLGLGWGNSVLGFLTLAMTPIPLVFFRYGGRVRRRWPVEL</sequence>
<dbReference type="CDD" id="cd17323">
    <property type="entry name" value="MFS_Tpo1_MDR_like"/>
    <property type="match status" value="1"/>
</dbReference>
<keyword evidence="8" id="KW-1185">Reference proteome</keyword>
<evidence type="ECO:0000313" key="7">
    <source>
        <dbReference type="EMBL" id="KAF2497953.1"/>
    </source>
</evidence>
<dbReference type="InterPro" id="IPR020846">
    <property type="entry name" value="MFS_dom"/>
</dbReference>
<feature type="transmembrane region" description="Helical" evidence="5">
    <location>
        <begin position="85"/>
        <end position="109"/>
    </location>
</feature>
<evidence type="ECO:0000256" key="1">
    <source>
        <dbReference type="ARBA" id="ARBA00004141"/>
    </source>
</evidence>
<dbReference type="EMBL" id="MU004186">
    <property type="protein sequence ID" value="KAF2497953.1"/>
    <property type="molecule type" value="Genomic_DNA"/>
</dbReference>
<dbReference type="PROSITE" id="PS50850">
    <property type="entry name" value="MFS"/>
    <property type="match status" value="1"/>
</dbReference>
<evidence type="ECO:0000256" key="5">
    <source>
        <dbReference type="SAM" id="Phobius"/>
    </source>
</evidence>
<feature type="transmembrane region" description="Helical" evidence="5">
    <location>
        <begin position="240"/>
        <end position="260"/>
    </location>
</feature>
<protein>
    <submittedName>
        <fullName evidence="7">MFS general substrate transporter</fullName>
    </submittedName>
</protein>
<dbReference type="FunFam" id="1.20.1250.20:FF:000011">
    <property type="entry name" value="MFS multidrug transporter, putative"/>
    <property type="match status" value="1"/>
</dbReference>
<keyword evidence="3 5" id="KW-1133">Transmembrane helix</keyword>
<dbReference type="PANTHER" id="PTHR23502:SF33">
    <property type="entry name" value="MAJOR FACILITATOR SUPERFAMILY (MFS) PROFILE DOMAIN-CONTAINING PROTEIN-RELATED"/>
    <property type="match status" value="1"/>
</dbReference>
<dbReference type="SUPFAM" id="SSF103473">
    <property type="entry name" value="MFS general substrate transporter"/>
    <property type="match status" value="1"/>
</dbReference>
<reference evidence="7" key="1">
    <citation type="journal article" date="2020" name="Stud. Mycol.">
        <title>101 Dothideomycetes genomes: a test case for predicting lifestyles and emergence of pathogens.</title>
        <authorList>
            <person name="Haridas S."/>
            <person name="Albert R."/>
            <person name="Binder M."/>
            <person name="Bloem J."/>
            <person name="Labutti K."/>
            <person name="Salamov A."/>
            <person name="Andreopoulos B."/>
            <person name="Baker S."/>
            <person name="Barry K."/>
            <person name="Bills G."/>
            <person name="Bluhm B."/>
            <person name="Cannon C."/>
            <person name="Castanera R."/>
            <person name="Culley D."/>
            <person name="Daum C."/>
            <person name="Ezra D."/>
            <person name="Gonzalez J."/>
            <person name="Henrissat B."/>
            <person name="Kuo A."/>
            <person name="Liang C."/>
            <person name="Lipzen A."/>
            <person name="Lutzoni F."/>
            <person name="Magnuson J."/>
            <person name="Mondo S."/>
            <person name="Nolan M."/>
            <person name="Ohm R."/>
            <person name="Pangilinan J."/>
            <person name="Park H.-J."/>
            <person name="Ramirez L."/>
            <person name="Alfaro M."/>
            <person name="Sun H."/>
            <person name="Tritt A."/>
            <person name="Yoshinaga Y."/>
            <person name="Zwiers L.-H."/>
            <person name="Turgeon B."/>
            <person name="Goodwin S."/>
            <person name="Spatafora J."/>
            <person name="Crous P."/>
            <person name="Grigoriev I."/>
        </authorList>
    </citation>
    <scope>NUCLEOTIDE SEQUENCE</scope>
    <source>
        <strain evidence="7">CBS 269.34</strain>
    </source>
</reference>
<accession>A0A6A6R287</accession>
<feature type="transmembrane region" description="Helical" evidence="5">
    <location>
        <begin position="210"/>
        <end position="228"/>
    </location>
</feature>
<name>A0A6A6R287_9PEZI</name>
<feature type="transmembrane region" description="Helical" evidence="5">
    <location>
        <begin position="398"/>
        <end position="416"/>
    </location>
</feature>
<evidence type="ECO:0000313" key="8">
    <source>
        <dbReference type="Proteomes" id="UP000799750"/>
    </source>
</evidence>
<proteinExistence type="predicted"/>
<dbReference type="Gene3D" id="1.20.1250.20">
    <property type="entry name" value="MFS general substrate transporter like domains"/>
    <property type="match status" value="1"/>
</dbReference>
<evidence type="ECO:0000256" key="4">
    <source>
        <dbReference type="ARBA" id="ARBA00023136"/>
    </source>
</evidence>
<feature type="transmembrane region" description="Helical" evidence="5">
    <location>
        <begin position="488"/>
        <end position="508"/>
    </location>
</feature>
<feature type="transmembrane region" description="Helical" evidence="5">
    <location>
        <begin position="150"/>
        <end position="171"/>
    </location>
</feature>
<feature type="transmembrane region" description="Helical" evidence="5">
    <location>
        <begin position="315"/>
        <end position="341"/>
    </location>
</feature>
<feature type="transmembrane region" description="Helical" evidence="5">
    <location>
        <begin position="121"/>
        <end position="143"/>
    </location>
</feature>
<gene>
    <name evidence="7" type="ORF">BU16DRAFT_525531</name>
</gene>
<dbReference type="PANTHER" id="PTHR23502">
    <property type="entry name" value="MAJOR FACILITATOR SUPERFAMILY"/>
    <property type="match status" value="1"/>
</dbReference>